<dbReference type="Gene3D" id="1.20.144.10">
    <property type="entry name" value="Phosphatidic acid phosphatase type 2/haloperoxidase"/>
    <property type="match status" value="1"/>
</dbReference>
<evidence type="ECO:0000256" key="1">
    <source>
        <dbReference type="SAM" id="Phobius"/>
    </source>
</evidence>
<dbReference type="RefSeq" id="WP_058483374.1">
    <property type="nucleotide sequence ID" value="NZ_CAAAII010000001.1"/>
</dbReference>
<keyword evidence="1" id="KW-1133">Transmembrane helix</keyword>
<feature type="transmembrane region" description="Helical" evidence="1">
    <location>
        <begin position="73"/>
        <end position="91"/>
    </location>
</feature>
<dbReference type="STRING" id="452.Lspi_1445"/>
<keyword evidence="1" id="KW-0812">Transmembrane</keyword>
<feature type="transmembrane region" description="Helical" evidence="1">
    <location>
        <begin position="244"/>
        <end position="264"/>
    </location>
</feature>
<evidence type="ECO:0000313" key="4">
    <source>
        <dbReference type="Proteomes" id="UP000054877"/>
    </source>
</evidence>
<gene>
    <name evidence="3" type="ORF">Lspi_1445</name>
</gene>
<accession>A0A0W0Z5E1</accession>
<organism evidence="3 4">
    <name type="scientific">Legionella spiritensis</name>
    <dbReference type="NCBI Taxonomy" id="452"/>
    <lineage>
        <taxon>Bacteria</taxon>
        <taxon>Pseudomonadati</taxon>
        <taxon>Pseudomonadota</taxon>
        <taxon>Gammaproteobacteria</taxon>
        <taxon>Legionellales</taxon>
        <taxon>Legionellaceae</taxon>
        <taxon>Legionella</taxon>
    </lineage>
</organism>
<name>A0A0W0Z5E1_LEGSP</name>
<feature type="transmembrane region" description="Helical" evidence="1">
    <location>
        <begin position="218"/>
        <end position="237"/>
    </location>
</feature>
<feature type="transmembrane region" description="Helical" evidence="1">
    <location>
        <begin position="270"/>
        <end position="287"/>
    </location>
</feature>
<comment type="caution">
    <text evidence="3">The sequence shown here is derived from an EMBL/GenBank/DDBJ whole genome shotgun (WGS) entry which is preliminary data.</text>
</comment>
<feature type="transmembrane region" description="Helical" evidence="1">
    <location>
        <begin position="9"/>
        <end position="31"/>
    </location>
</feature>
<feature type="transmembrane region" description="Helical" evidence="1">
    <location>
        <begin position="43"/>
        <end position="61"/>
    </location>
</feature>
<proteinExistence type="predicted"/>
<protein>
    <recommendedName>
        <fullName evidence="2">Inositolphosphotransferase Aur1/Ipt1 domain-containing protein</fullName>
    </recommendedName>
</protein>
<dbReference type="PATRIC" id="fig|452.5.peg.1600"/>
<keyword evidence="4" id="KW-1185">Reference proteome</keyword>
<dbReference type="Proteomes" id="UP000054877">
    <property type="component" value="Unassembled WGS sequence"/>
</dbReference>
<feature type="domain" description="Inositolphosphotransferase Aur1/Ipt1" evidence="2">
    <location>
        <begin position="102"/>
        <end position="281"/>
    </location>
</feature>
<dbReference type="GO" id="GO:0016020">
    <property type="term" value="C:membrane"/>
    <property type="evidence" value="ECO:0007669"/>
    <property type="project" value="UniProtKB-SubCell"/>
</dbReference>
<feature type="transmembrane region" description="Helical" evidence="1">
    <location>
        <begin position="130"/>
        <end position="153"/>
    </location>
</feature>
<keyword evidence="1" id="KW-0472">Membrane</keyword>
<reference evidence="3 4" key="1">
    <citation type="submission" date="2015-11" db="EMBL/GenBank/DDBJ databases">
        <title>Genomic analysis of 38 Legionella species identifies large and diverse effector repertoires.</title>
        <authorList>
            <person name="Burstein D."/>
            <person name="Amaro F."/>
            <person name="Zusman T."/>
            <person name="Lifshitz Z."/>
            <person name="Cohen O."/>
            <person name="Gilbert J.A."/>
            <person name="Pupko T."/>
            <person name="Shuman H.A."/>
            <person name="Segal G."/>
        </authorList>
    </citation>
    <scope>NUCLEOTIDE SEQUENCE [LARGE SCALE GENOMIC DNA]</scope>
    <source>
        <strain evidence="3 4">Mt.St.Helens-9</strain>
    </source>
</reference>
<evidence type="ECO:0000313" key="3">
    <source>
        <dbReference type="EMBL" id="KTD63926.1"/>
    </source>
</evidence>
<feature type="transmembrane region" description="Helical" evidence="1">
    <location>
        <begin position="160"/>
        <end position="179"/>
    </location>
</feature>
<dbReference type="OrthoDB" id="5653236at2"/>
<dbReference type="Pfam" id="PF14378">
    <property type="entry name" value="PAP2_3"/>
    <property type="match status" value="1"/>
</dbReference>
<sequence length="294" mass="33722">MSLDKNKCLIFTALTAVFLSFLAFLINFLFFKFSGNNYFPDGTVLTGIILLLVLFGCSLLFEKDNACYLIARELFYFFLVMAMIATMTNAAQYTPFPPIDEQIIAFEALFGIDMAKIISWTAQFPLFKQILVYIYKSIDYQMGYLPILLIFLLRLSEIREYYFLLLFSAVIGFSFYYFFPTIAPASMVESPLFFDAQHATGIKFMEIHNHQPPSTIEGGMIALPSFHAIWAWFCLYLCRKLKVLFLLLLPVNLLLIASCVLLGWHYPVDIAAAVVLALLTHGMYYLCKRSKLRN</sequence>
<dbReference type="EMBL" id="LNYX01000014">
    <property type="protein sequence ID" value="KTD63926.1"/>
    <property type="molecule type" value="Genomic_DNA"/>
</dbReference>
<evidence type="ECO:0000259" key="2">
    <source>
        <dbReference type="Pfam" id="PF14378"/>
    </source>
</evidence>
<dbReference type="AlphaFoldDB" id="A0A0W0Z5E1"/>
<dbReference type="InterPro" id="IPR026841">
    <property type="entry name" value="Aur1/Ipt1"/>
</dbReference>